<evidence type="ECO:0000313" key="2">
    <source>
        <dbReference type="EMBL" id="TMQ51732.1"/>
    </source>
</evidence>
<evidence type="ECO:0000259" key="1">
    <source>
        <dbReference type="Pfam" id="PF00326"/>
    </source>
</evidence>
<dbReference type="PANTHER" id="PTHR22946:SF0">
    <property type="entry name" value="DIENELACTONE HYDROLASE DOMAIN-CONTAINING PROTEIN"/>
    <property type="match status" value="1"/>
</dbReference>
<dbReference type="InterPro" id="IPR050261">
    <property type="entry name" value="FrsA_esterase"/>
</dbReference>
<dbReference type="InterPro" id="IPR001375">
    <property type="entry name" value="Peptidase_S9_cat"/>
</dbReference>
<organism evidence="2 3">
    <name type="scientific">Eiseniibacteriota bacterium</name>
    <dbReference type="NCBI Taxonomy" id="2212470"/>
    <lineage>
        <taxon>Bacteria</taxon>
        <taxon>Candidatus Eiseniibacteriota</taxon>
    </lineage>
</organism>
<sequence>MLACIETVPSRRRSGDPVNDRPVIRSTLRHLALLIVAIAFAPAVATADPKPALAPLPLPTFTADSSKIEADEHLTWSIRFNLQNRLPAGIYLDSLNLDPGETHVERTKVFDISRIVAGNSVSAGESQGLGYTGPAVVEHGRLTFRLGFHRGDKSRTSLTATVEAMPGPVSRDHPSQFLTVNGRRVEYLTFPARRDSSPGLLLVHGRGDDARTLMRTALRIAGLGYTVLAVSLPGYGQSEGPADVVGTLTVQALGAAFDQLKVTRGVDAKRTGAWGIGTGATGVTLLAQGRADIRATVAEAGFYDLWALYRALKDPGLRESIVRGAGSDSSGWRARSPVLNPGTPTSILILHGEKDTVVAVQQARGFAESLKARGGDVETRFFPNSLRDLPPGDVTRTAIEYLDRKLGK</sequence>
<dbReference type="Pfam" id="PF00326">
    <property type="entry name" value="Peptidase_S9"/>
    <property type="match status" value="1"/>
</dbReference>
<proteinExistence type="predicted"/>
<feature type="domain" description="Peptidase S9 prolyl oligopeptidase catalytic" evidence="1">
    <location>
        <begin position="250"/>
        <end position="385"/>
    </location>
</feature>
<dbReference type="SUPFAM" id="SSF53474">
    <property type="entry name" value="alpha/beta-Hydrolases"/>
    <property type="match status" value="1"/>
</dbReference>
<evidence type="ECO:0000313" key="3">
    <source>
        <dbReference type="Proteomes" id="UP000317716"/>
    </source>
</evidence>
<dbReference type="AlphaFoldDB" id="A0A538SK50"/>
<dbReference type="Gene3D" id="3.40.50.1820">
    <property type="entry name" value="alpha/beta hydrolase"/>
    <property type="match status" value="1"/>
</dbReference>
<dbReference type="GO" id="GO:0008236">
    <property type="term" value="F:serine-type peptidase activity"/>
    <property type="evidence" value="ECO:0007669"/>
    <property type="project" value="InterPro"/>
</dbReference>
<name>A0A538SK50_UNCEI</name>
<protein>
    <recommendedName>
        <fullName evidence="1">Peptidase S9 prolyl oligopeptidase catalytic domain-containing protein</fullName>
    </recommendedName>
</protein>
<gene>
    <name evidence="2" type="ORF">E6K72_10075</name>
</gene>
<dbReference type="InterPro" id="IPR029058">
    <property type="entry name" value="AB_hydrolase_fold"/>
</dbReference>
<comment type="caution">
    <text evidence="2">The sequence shown here is derived from an EMBL/GenBank/DDBJ whole genome shotgun (WGS) entry which is preliminary data.</text>
</comment>
<dbReference type="GO" id="GO:0006508">
    <property type="term" value="P:proteolysis"/>
    <property type="evidence" value="ECO:0007669"/>
    <property type="project" value="InterPro"/>
</dbReference>
<dbReference type="Proteomes" id="UP000317716">
    <property type="component" value="Unassembled WGS sequence"/>
</dbReference>
<dbReference type="EMBL" id="VBOS01000356">
    <property type="protein sequence ID" value="TMQ51732.1"/>
    <property type="molecule type" value="Genomic_DNA"/>
</dbReference>
<reference evidence="2 3" key="1">
    <citation type="journal article" date="2019" name="Nat. Microbiol.">
        <title>Mediterranean grassland soil C-N compound turnover is dependent on rainfall and depth, and is mediated by genomically divergent microorganisms.</title>
        <authorList>
            <person name="Diamond S."/>
            <person name="Andeer P.F."/>
            <person name="Li Z."/>
            <person name="Crits-Christoph A."/>
            <person name="Burstein D."/>
            <person name="Anantharaman K."/>
            <person name="Lane K.R."/>
            <person name="Thomas B.C."/>
            <person name="Pan C."/>
            <person name="Northen T.R."/>
            <person name="Banfield J.F."/>
        </authorList>
    </citation>
    <scope>NUCLEOTIDE SEQUENCE [LARGE SCALE GENOMIC DNA]</scope>
    <source>
        <strain evidence="2">WS_2</strain>
    </source>
</reference>
<accession>A0A538SK50</accession>
<dbReference type="PANTHER" id="PTHR22946">
    <property type="entry name" value="DIENELACTONE HYDROLASE DOMAIN-CONTAINING PROTEIN-RELATED"/>
    <property type="match status" value="1"/>
</dbReference>